<dbReference type="PANTHER" id="PTHR12395">
    <property type="entry name" value="DOM-3 RELATED"/>
    <property type="match status" value="1"/>
</dbReference>
<dbReference type="GO" id="GO:0004518">
    <property type="term" value="F:nuclease activity"/>
    <property type="evidence" value="ECO:0007669"/>
    <property type="project" value="UniProtKB-KW"/>
</dbReference>
<protein>
    <recommendedName>
        <fullName evidence="2">Decapping nuclease</fullName>
        <ecNumber evidence="2">3.6.1.-</ecNumber>
    </recommendedName>
</protein>
<comment type="similarity">
    <text evidence="1 2">Belongs to the DXO/Dom3Z family.</text>
</comment>
<dbReference type="InterPro" id="IPR039039">
    <property type="entry name" value="RAI1-like_fam"/>
</dbReference>
<proteinExistence type="inferred from homology"/>
<keyword evidence="5" id="KW-1185">Reference proteome</keyword>
<dbReference type="GO" id="GO:0000166">
    <property type="term" value="F:nucleotide binding"/>
    <property type="evidence" value="ECO:0007669"/>
    <property type="project" value="UniProtKB-KW"/>
</dbReference>
<dbReference type="GO" id="GO:0003723">
    <property type="term" value="F:RNA binding"/>
    <property type="evidence" value="ECO:0007669"/>
    <property type="project" value="UniProtKB-KW"/>
</dbReference>
<dbReference type="GO" id="GO:0005634">
    <property type="term" value="C:nucleus"/>
    <property type="evidence" value="ECO:0007669"/>
    <property type="project" value="UniProtKB-SubCell"/>
</dbReference>
<evidence type="ECO:0000313" key="4">
    <source>
        <dbReference type="EMBL" id="KAG5671408.1"/>
    </source>
</evidence>
<keyword evidence="2" id="KW-0694">RNA-binding</keyword>
<organism evidence="4 5">
    <name type="scientific">Polypedilum vanderplanki</name>
    <name type="common">Sleeping chironomid midge</name>
    <dbReference type="NCBI Taxonomy" id="319348"/>
    <lineage>
        <taxon>Eukaryota</taxon>
        <taxon>Metazoa</taxon>
        <taxon>Ecdysozoa</taxon>
        <taxon>Arthropoda</taxon>
        <taxon>Hexapoda</taxon>
        <taxon>Insecta</taxon>
        <taxon>Pterygota</taxon>
        <taxon>Neoptera</taxon>
        <taxon>Endopterygota</taxon>
        <taxon>Diptera</taxon>
        <taxon>Nematocera</taxon>
        <taxon>Chironomoidea</taxon>
        <taxon>Chironomidae</taxon>
        <taxon>Chironominae</taxon>
        <taxon>Polypedilum</taxon>
        <taxon>Polypedilum</taxon>
    </lineage>
</organism>
<dbReference type="AlphaFoldDB" id="A0A9J6BNX3"/>
<comment type="subcellular location">
    <subcellularLocation>
        <location evidence="2">Nucleus</location>
    </subcellularLocation>
</comment>
<dbReference type="PANTHER" id="PTHR12395:SF9">
    <property type="entry name" value="DECAPPING AND EXORIBONUCLEASE PROTEIN"/>
    <property type="match status" value="1"/>
</dbReference>
<keyword evidence="2" id="KW-0479">Metal-binding</keyword>
<comment type="cofactor">
    <cofactor evidence="2">
        <name>a divalent metal cation</name>
        <dbReference type="ChEBI" id="CHEBI:60240"/>
    </cofactor>
</comment>
<keyword evidence="2" id="KW-0547">Nucleotide-binding</keyword>
<accession>A0A9J6BNX3</accession>
<evidence type="ECO:0000313" key="5">
    <source>
        <dbReference type="Proteomes" id="UP001107558"/>
    </source>
</evidence>
<keyword evidence="2" id="KW-0378">Hydrolase</keyword>
<evidence type="ECO:0000259" key="3">
    <source>
        <dbReference type="Pfam" id="PF08652"/>
    </source>
</evidence>
<dbReference type="GO" id="GO:0005829">
    <property type="term" value="C:cytosol"/>
    <property type="evidence" value="ECO:0007669"/>
    <property type="project" value="TreeGrafter"/>
</dbReference>
<dbReference type="Pfam" id="PF08652">
    <property type="entry name" value="RAI1"/>
    <property type="match status" value="1"/>
</dbReference>
<dbReference type="GO" id="GO:0110155">
    <property type="term" value="P:NAD-cap decapping"/>
    <property type="evidence" value="ECO:0007669"/>
    <property type="project" value="TreeGrafter"/>
</dbReference>
<dbReference type="Proteomes" id="UP001107558">
    <property type="component" value="Chromosome 3"/>
</dbReference>
<dbReference type="OrthoDB" id="5853397at2759"/>
<gene>
    <name evidence="4" type="ORF">PVAND_001606</name>
</gene>
<dbReference type="EC" id="3.6.1.-" evidence="2"/>
<comment type="caution">
    <text evidence="4">The sequence shown here is derived from an EMBL/GenBank/DDBJ whole genome shotgun (WGS) entry which is preliminary data.</text>
</comment>
<sequence>MDLKPYFKRREHISMTPAVVIGAYSIDQNRNYQDGLKNLKYLNIPEEINFDLNQGLYIEKPSLHPRERIHQLTSFIMHNSKDVIKEKKVDADFVCFRGVLRYLLATPYNRRQAWEIDAVKYKRTIYMCLLPSQEQRQENLEEKKFRQYGFKFESNLMADHPQRNPKGSTEPVFEGEEFNVVMSRSINGLKLIFGNEIDGVKSDHVITSVEELNHVPLVEVKSREIQNYEEHNFNKFKVLLWYCQASVADITEIYIGMRNNEGIIENIKVVNLKDAMHVTPWEISICENFLNNFLQCVKYDMRNIDDANEVFRYSWNPNVQQHSIKLEKISYKDFLPEKFVSFMNNL</sequence>
<dbReference type="GO" id="GO:0000956">
    <property type="term" value="P:nuclear-transcribed mRNA catabolic process"/>
    <property type="evidence" value="ECO:0007669"/>
    <property type="project" value="TreeGrafter"/>
</dbReference>
<evidence type="ECO:0000256" key="2">
    <source>
        <dbReference type="RuleBase" id="RU367113"/>
    </source>
</evidence>
<dbReference type="InterPro" id="IPR013961">
    <property type="entry name" value="RAI1"/>
</dbReference>
<evidence type="ECO:0000256" key="1">
    <source>
        <dbReference type="ARBA" id="ARBA00006562"/>
    </source>
</evidence>
<reference evidence="4" key="1">
    <citation type="submission" date="2021-03" db="EMBL/GenBank/DDBJ databases">
        <title>Chromosome level genome of the anhydrobiotic midge Polypedilum vanderplanki.</title>
        <authorList>
            <person name="Yoshida Y."/>
            <person name="Kikawada T."/>
            <person name="Gusev O."/>
        </authorList>
    </citation>
    <scope>NUCLEOTIDE SEQUENCE</scope>
    <source>
        <strain evidence="4">NIAS01</strain>
        <tissue evidence="4">Whole body or cell culture</tissue>
    </source>
</reference>
<name>A0A9J6BNX3_POLVA</name>
<dbReference type="GO" id="GO:0046872">
    <property type="term" value="F:metal ion binding"/>
    <property type="evidence" value="ECO:0007669"/>
    <property type="project" value="UniProtKB-KW"/>
</dbReference>
<dbReference type="GO" id="GO:0034353">
    <property type="term" value="F:mRNA 5'-diphosphatase activity"/>
    <property type="evidence" value="ECO:0007669"/>
    <property type="project" value="TreeGrafter"/>
</dbReference>
<dbReference type="EMBL" id="JADBJN010000003">
    <property type="protein sequence ID" value="KAG5671408.1"/>
    <property type="molecule type" value="Genomic_DNA"/>
</dbReference>
<feature type="domain" description="RAI1-like" evidence="3">
    <location>
        <begin position="21"/>
        <end position="340"/>
    </location>
</feature>
<keyword evidence="2" id="KW-0540">Nuclease</keyword>
<comment type="function">
    <text evidence="2">Decapping enzyme for NAD-capped RNAs: specifically hydrolyzes the nicotinamide adenine dinucleotide (NAD) cap from a subset of RNAs by removing the entire NAD moiety from the 5'-end of an NAD-capped RNA.</text>
</comment>
<keyword evidence="2" id="KW-0539">Nucleus</keyword>